<dbReference type="AlphaFoldDB" id="A0A0G1BJA3"/>
<evidence type="ECO:0000313" key="1">
    <source>
        <dbReference type="EMBL" id="KKS46356.1"/>
    </source>
</evidence>
<dbReference type="EMBL" id="LCDD01000018">
    <property type="protein sequence ID" value="KKS46356.1"/>
    <property type="molecule type" value="Genomic_DNA"/>
</dbReference>
<evidence type="ECO:0000313" key="2">
    <source>
        <dbReference type="Proteomes" id="UP000034320"/>
    </source>
</evidence>
<organism evidence="1 2">
    <name type="scientific">Candidatus Gottesmanbacteria bacterium GW2011_GWA2_42_18</name>
    <dbReference type="NCBI Taxonomy" id="1618442"/>
    <lineage>
        <taxon>Bacteria</taxon>
        <taxon>Candidatus Gottesmaniibacteriota</taxon>
    </lineage>
</organism>
<accession>A0A0G1BJA3</accession>
<reference evidence="1 2" key="1">
    <citation type="journal article" date="2015" name="Nature">
        <title>rRNA introns, odd ribosomes, and small enigmatic genomes across a large radiation of phyla.</title>
        <authorList>
            <person name="Brown C.T."/>
            <person name="Hug L.A."/>
            <person name="Thomas B.C."/>
            <person name="Sharon I."/>
            <person name="Castelle C.J."/>
            <person name="Singh A."/>
            <person name="Wilkins M.J."/>
            <person name="Williams K.H."/>
            <person name="Banfield J.F."/>
        </authorList>
    </citation>
    <scope>NUCLEOTIDE SEQUENCE [LARGE SCALE GENOMIC DNA]</scope>
</reference>
<comment type="caution">
    <text evidence="1">The sequence shown here is derived from an EMBL/GenBank/DDBJ whole genome shotgun (WGS) entry which is preliminary data.</text>
</comment>
<gene>
    <name evidence="1" type="ORF">UV09_C0018G0032</name>
</gene>
<proteinExistence type="predicted"/>
<protein>
    <submittedName>
        <fullName evidence="1">Uncharacterized protein</fullName>
    </submittedName>
</protein>
<sequence length="78" mass="8621">MSPVEIIAYRGGEGSDQFADIEVLEGTEEQIIDLRKSLVDNWRQIADESITIVYQGTDPKAAREAIMGLPRVSEEVGL</sequence>
<name>A0A0G1BJA3_9BACT</name>
<dbReference type="Proteomes" id="UP000034320">
    <property type="component" value="Unassembled WGS sequence"/>
</dbReference>